<protein>
    <submittedName>
        <fullName evidence="2">Uncharacterized protein</fullName>
    </submittedName>
</protein>
<accession>A0A059KTF8</accession>
<proteinExistence type="predicted"/>
<dbReference type="RefSeq" id="WP_033061791.1">
    <property type="nucleotide sequence ID" value="NZ_AZQQ01000109.1"/>
</dbReference>
<sequence>MISNHLNLVEQQRQNAESISSRIAEFLAAGGQIAQLKHPPRNPLPPPRSQKIDPGTVLKRKPKALAPADRKALRLMADSL</sequence>
<comment type="caution">
    <text evidence="2">The sequence shown here is derived from an EMBL/GenBank/DDBJ whole genome shotgun (WGS) entry which is preliminary data.</text>
</comment>
<organism evidence="2 3">
    <name type="scientific">Pseudomonas mandelii PD30</name>
    <dbReference type="NCBI Taxonomy" id="1419583"/>
    <lineage>
        <taxon>Bacteria</taxon>
        <taxon>Pseudomonadati</taxon>
        <taxon>Pseudomonadota</taxon>
        <taxon>Gammaproteobacteria</taxon>
        <taxon>Pseudomonadales</taxon>
        <taxon>Pseudomonadaceae</taxon>
        <taxon>Pseudomonas</taxon>
    </lineage>
</organism>
<evidence type="ECO:0000256" key="1">
    <source>
        <dbReference type="SAM" id="MobiDB-lite"/>
    </source>
</evidence>
<evidence type="ECO:0000313" key="2">
    <source>
        <dbReference type="EMBL" id="KDD65347.1"/>
    </source>
</evidence>
<dbReference type="AlphaFoldDB" id="A0A059KTF8"/>
<evidence type="ECO:0000313" key="3">
    <source>
        <dbReference type="Proteomes" id="UP000026739"/>
    </source>
</evidence>
<reference evidence="2 3" key="1">
    <citation type="submission" date="2013-12" db="EMBL/GenBank/DDBJ databases">
        <authorList>
            <person name="Formusa P.A."/>
            <person name="Habash M."/>
            <person name="Lee H."/>
            <person name="Trevors J.T."/>
        </authorList>
    </citation>
    <scope>NUCLEOTIDE SEQUENCE [LARGE SCALE GENOMIC DNA]</scope>
    <source>
        <strain evidence="2 3">PD30</strain>
    </source>
</reference>
<name>A0A059KTF8_9PSED</name>
<gene>
    <name evidence="2" type="ORF">V466_29240</name>
</gene>
<dbReference type="Proteomes" id="UP000026739">
    <property type="component" value="Unassembled WGS sequence"/>
</dbReference>
<dbReference type="EMBL" id="AZQQ01000109">
    <property type="protein sequence ID" value="KDD65347.1"/>
    <property type="molecule type" value="Genomic_DNA"/>
</dbReference>
<feature type="region of interest" description="Disordered" evidence="1">
    <location>
        <begin position="36"/>
        <end position="55"/>
    </location>
</feature>